<name>A0A2P2Q2V3_RHIMU</name>
<evidence type="ECO:0000313" key="1">
    <source>
        <dbReference type="EMBL" id="MBX61282.1"/>
    </source>
</evidence>
<proteinExistence type="predicted"/>
<protein>
    <submittedName>
        <fullName evidence="1">Putative 3-hydroxyisobutyryl-CoA hydrolase 2</fullName>
    </submittedName>
</protein>
<accession>A0A2P2Q2V3</accession>
<dbReference type="AlphaFoldDB" id="A0A2P2Q2V3"/>
<dbReference type="EMBL" id="GGEC01080798">
    <property type="protein sequence ID" value="MBX61282.1"/>
    <property type="molecule type" value="Transcribed_RNA"/>
</dbReference>
<sequence>MIAAVLQILQNNTVFTRITNIFCAFCYETYIFNLLQIYSPRTYFNQGKLMMPVNLANA</sequence>
<reference evidence="1" key="1">
    <citation type="submission" date="2018-02" db="EMBL/GenBank/DDBJ databases">
        <title>Rhizophora mucronata_Transcriptome.</title>
        <authorList>
            <person name="Meera S.P."/>
            <person name="Sreeshan A."/>
            <person name="Augustine A."/>
        </authorList>
    </citation>
    <scope>NUCLEOTIDE SEQUENCE</scope>
    <source>
        <tissue evidence="1">Leaf</tissue>
    </source>
</reference>
<organism evidence="1">
    <name type="scientific">Rhizophora mucronata</name>
    <name type="common">Asiatic mangrove</name>
    <dbReference type="NCBI Taxonomy" id="61149"/>
    <lineage>
        <taxon>Eukaryota</taxon>
        <taxon>Viridiplantae</taxon>
        <taxon>Streptophyta</taxon>
        <taxon>Embryophyta</taxon>
        <taxon>Tracheophyta</taxon>
        <taxon>Spermatophyta</taxon>
        <taxon>Magnoliopsida</taxon>
        <taxon>eudicotyledons</taxon>
        <taxon>Gunneridae</taxon>
        <taxon>Pentapetalae</taxon>
        <taxon>rosids</taxon>
        <taxon>fabids</taxon>
        <taxon>Malpighiales</taxon>
        <taxon>Rhizophoraceae</taxon>
        <taxon>Rhizophora</taxon>
    </lineage>
</organism>
<keyword evidence="1" id="KW-0378">Hydrolase</keyword>
<dbReference type="GO" id="GO:0016787">
    <property type="term" value="F:hydrolase activity"/>
    <property type="evidence" value="ECO:0007669"/>
    <property type="project" value="UniProtKB-KW"/>
</dbReference>